<dbReference type="STRING" id="351656.Xvie_03720"/>
<evidence type="ECO:0000313" key="2">
    <source>
        <dbReference type="EMBL" id="OTA14438.1"/>
    </source>
</evidence>
<dbReference type="EMBL" id="MUBJ01000031">
    <property type="protein sequence ID" value="OTA14438.1"/>
    <property type="molecule type" value="Genomic_DNA"/>
</dbReference>
<keyword evidence="3" id="KW-1185">Reference proteome</keyword>
<comment type="caution">
    <text evidence="2">The sequence shown here is derived from an EMBL/GenBank/DDBJ whole genome shotgun (WGS) entry which is preliminary data.</text>
</comment>
<gene>
    <name evidence="2" type="ORF">Xvie_03720</name>
</gene>
<organism evidence="2 3">
    <name type="scientific">Xenorhabdus vietnamensis</name>
    <dbReference type="NCBI Taxonomy" id="351656"/>
    <lineage>
        <taxon>Bacteria</taxon>
        <taxon>Pseudomonadati</taxon>
        <taxon>Pseudomonadota</taxon>
        <taxon>Gammaproteobacteria</taxon>
        <taxon>Enterobacterales</taxon>
        <taxon>Morganellaceae</taxon>
        <taxon>Xenorhabdus</taxon>
    </lineage>
</organism>
<reference evidence="2 3" key="1">
    <citation type="submission" date="2016-10" db="EMBL/GenBank/DDBJ databases">
        <title>Systematic genetic and metabolomic analysis of Xenorhabdus and Photorhabdus spp., highlights the requirements for a dual symbiotic and pathogenic life style.</title>
        <authorList>
            <person name="Tobias N.J."/>
            <person name="Wolff H."/>
            <person name="Djahanschiri B."/>
            <person name="Pidot S.J."/>
            <person name="Stinear T.P."/>
            <person name="Ebersberger I."/>
            <person name="Bode H.B."/>
        </authorList>
    </citation>
    <scope>NUCLEOTIDE SEQUENCE [LARGE SCALE GENOMIC DNA]</scope>
    <source>
        <strain evidence="2 3">DSM 22392</strain>
    </source>
</reference>
<dbReference type="Proteomes" id="UP000194350">
    <property type="component" value="Unassembled WGS sequence"/>
</dbReference>
<proteinExistence type="predicted"/>
<keyword evidence="1" id="KW-0472">Membrane</keyword>
<keyword evidence="1" id="KW-0812">Transmembrane</keyword>
<evidence type="ECO:0000313" key="3">
    <source>
        <dbReference type="Proteomes" id="UP000194350"/>
    </source>
</evidence>
<keyword evidence="1" id="KW-1133">Transmembrane helix</keyword>
<name>A0A1Y2S719_9GAMM</name>
<feature type="transmembrane region" description="Helical" evidence="1">
    <location>
        <begin position="22"/>
        <end position="45"/>
    </location>
</feature>
<dbReference type="AlphaFoldDB" id="A0A1Y2S719"/>
<sequence length="81" mass="9269">MTTNSYLEYFLTLLGWIVNNGLWRILIATGLFTLPLVIKVIAVWLKVRECGEEAGNSRLQSLARIENTLYCAFFMMVVVCH</sequence>
<protein>
    <submittedName>
        <fullName evidence="2">Conjugal transfer protein TraG</fullName>
    </submittedName>
</protein>
<evidence type="ECO:0000256" key="1">
    <source>
        <dbReference type="SAM" id="Phobius"/>
    </source>
</evidence>
<accession>A0A1Y2S719</accession>